<accession>A0A0F9F0A1</accession>
<name>A0A0F9F0A1_9ZZZZ</name>
<comment type="caution">
    <text evidence="1">The sequence shown here is derived from an EMBL/GenBank/DDBJ whole genome shotgun (WGS) entry which is preliminary data.</text>
</comment>
<evidence type="ECO:0000313" key="1">
    <source>
        <dbReference type="EMBL" id="KKL44522.1"/>
    </source>
</evidence>
<dbReference type="AlphaFoldDB" id="A0A0F9F0A1"/>
<sequence length="94" mass="11406">MTNIKDIRKDYFERTIHDQSFDTEEGRWKWIENKLIKILDMVTLEEKEDTTAKDLREGTFRRGDDGRRRGYNIAVKDLKRKKETIKQQCLKELE</sequence>
<gene>
    <name evidence="1" type="ORF">LCGC14_2364870</name>
</gene>
<protein>
    <submittedName>
        <fullName evidence="1">Uncharacterized protein</fullName>
    </submittedName>
</protein>
<dbReference type="EMBL" id="LAZR01034727">
    <property type="protein sequence ID" value="KKL44522.1"/>
    <property type="molecule type" value="Genomic_DNA"/>
</dbReference>
<proteinExistence type="predicted"/>
<reference evidence="1" key="1">
    <citation type="journal article" date="2015" name="Nature">
        <title>Complex archaea that bridge the gap between prokaryotes and eukaryotes.</title>
        <authorList>
            <person name="Spang A."/>
            <person name="Saw J.H."/>
            <person name="Jorgensen S.L."/>
            <person name="Zaremba-Niedzwiedzka K."/>
            <person name="Martijn J."/>
            <person name="Lind A.E."/>
            <person name="van Eijk R."/>
            <person name="Schleper C."/>
            <person name="Guy L."/>
            <person name="Ettema T.J."/>
        </authorList>
    </citation>
    <scope>NUCLEOTIDE SEQUENCE</scope>
</reference>
<organism evidence="1">
    <name type="scientific">marine sediment metagenome</name>
    <dbReference type="NCBI Taxonomy" id="412755"/>
    <lineage>
        <taxon>unclassified sequences</taxon>
        <taxon>metagenomes</taxon>
        <taxon>ecological metagenomes</taxon>
    </lineage>
</organism>